<dbReference type="SUPFAM" id="SSF56281">
    <property type="entry name" value="Metallo-hydrolase/oxidoreductase"/>
    <property type="match status" value="1"/>
</dbReference>
<keyword evidence="2" id="KW-0479">Metal-binding</keyword>
<dbReference type="PANTHER" id="PTHR42978">
    <property type="entry name" value="QUORUM-QUENCHING LACTONASE YTNP-RELATED-RELATED"/>
    <property type="match status" value="1"/>
</dbReference>
<proteinExistence type="inferred from homology"/>
<evidence type="ECO:0000313" key="7">
    <source>
        <dbReference type="Proteomes" id="UP001139054"/>
    </source>
</evidence>
<gene>
    <name evidence="6" type="ORF">L6654_30555</name>
</gene>
<feature type="domain" description="Metallo-beta-lactamase" evidence="5">
    <location>
        <begin position="79"/>
        <end position="303"/>
    </location>
</feature>
<evidence type="ECO:0000256" key="4">
    <source>
        <dbReference type="ARBA" id="ARBA00022833"/>
    </source>
</evidence>
<evidence type="ECO:0000259" key="5">
    <source>
        <dbReference type="SMART" id="SM00849"/>
    </source>
</evidence>
<dbReference type="RefSeq" id="WP_237891529.1">
    <property type="nucleotide sequence ID" value="NZ_JAKLTY010000025.1"/>
</dbReference>
<dbReference type="Gene3D" id="3.60.15.10">
    <property type="entry name" value="Ribonuclease Z/Hydroxyacylglutathione hydrolase-like"/>
    <property type="match status" value="1"/>
</dbReference>
<reference evidence="6" key="1">
    <citation type="submission" date="2022-01" db="EMBL/GenBank/DDBJ databases">
        <title>Genome sequnece data of strain Bradyrhizobium sp. nov.</title>
        <authorList>
            <person name="Zhang J."/>
        </authorList>
    </citation>
    <scope>NUCLEOTIDE SEQUENCE</scope>
    <source>
        <strain evidence="6">WYCCWR 13023</strain>
    </source>
</reference>
<keyword evidence="3" id="KW-0378">Hydrolase</keyword>
<dbReference type="AlphaFoldDB" id="A0A9X1RDY7"/>
<dbReference type="GO" id="GO:0016787">
    <property type="term" value="F:hydrolase activity"/>
    <property type="evidence" value="ECO:0007669"/>
    <property type="project" value="UniProtKB-KW"/>
</dbReference>
<dbReference type="SMART" id="SM00849">
    <property type="entry name" value="Lactamase_B"/>
    <property type="match status" value="1"/>
</dbReference>
<comment type="caution">
    <text evidence="6">The sequence shown here is derived from an EMBL/GenBank/DDBJ whole genome shotgun (WGS) entry which is preliminary data.</text>
</comment>
<dbReference type="InterPro" id="IPR036866">
    <property type="entry name" value="RibonucZ/Hydroxyglut_hydro"/>
</dbReference>
<organism evidence="6 7">
    <name type="scientific">Bradyrhizobium zhengyangense</name>
    <dbReference type="NCBI Taxonomy" id="2911009"/>
    <lineage>
        <taxon>Bacteria</taxon>
        <taxon>Pseudomonadati</taxon>
        <taxon>Pseudomonadota</taxon>
        <taxon>Alphaproteobacteria</taxon>
        <taxon>Hyphomicrobiales</taxon>
        <taxon>Nitrobacteraceae</taxon>
        <taxon>Bradyrhizobium</taxon>
    </lineage>
</organism>
<dbReference type="Proteomes" id="UP001139054">
    <property type="component" value="Unassembled WGS sequence"/>
</dbReference>
<keyword evidence="4" id="KW-0862">Zinc</keyword>
<comment type="similarity">
    <text evidence="1">Belongs to the metallo-beta-lactamase superfamily.</text>
</comment>
<dbReference type="Pfam" id="PF00753">
    <property type="entry name" value="Lactamase_B"/>
    <property type="match status" value="1"/>
</dbReference>
<dbReference type="EMBL" id="JAKLTY010000025">
    <property type="protein sequence ID" value="MCG2630979.1"/>
    <property type="molecule type" value="Genomic_DNA"/>
</dbReference>
<accession>A0A9X1RDY7</accession>
<dbReference type="PANTHER" id="PTHR42978:SF6">
    <property type="entry name" value="QUORUM-QUENCHING LACTONASE YTNP-RELATED"/>
    <property type="match status" value="1"/>
</dbReference>
<evidence type="ECO:0000256" key="2">
    <source>
        <dbReference type="ARBA" id="ARBA00022723"/>
    </source>
</evidence>
<protein>
    <submittedName>
        <fullName evidence="6">MBL fold metallo-hydrolase</fullName>
    </submittedName>
</protein>
<dbReference type="CDD" id="cd16277">
    <property type="entry name" value="metallo-hydrolase-like_MBL-fold"/>
    <property type="match status" value="1"/>
</dbReference>
<dbReference type="InterPro" id="IPR051013">
    <property type="entry name" value="MBL_superfamily_lactonases"/>
</dbReference>
<dbReference type="GO" id="GO:0046872">
    <property type="term" value="F:metal ion binding"/>
    <property type="evidence" value="ECO:0007669"/>
    <property type="project" value="UniProtKB-KW"/>
</dbReference>
<name>A0A9X1RDY7_9BRAD</name>
<dbReference type="InterPro" id="IPR001279">
    <property type="entry name" value="Metallo-B-lactamas"/>
</dbReference>
<evidence type="ECO:0000313" key="6">
    <source>
        <dbReference type="EMBL" id="MCG2630979.1"/>
    </source>
</evidence>
<sequence length="324" mass="35334">MSAITPRPAPTEAEDLSVTKETKTYHVGDAVITRIDELSLAAFQFDTLYPGADPGALERQRSRLEAGSFDAATGTFIQSIHSWLIKTPRHTILIDTATGNDKNRPDIPPLHRLNEPFLARLAAAGVRPDDVDHVLLTHVHADHVGWNTRLVDGRWTPTFPNATYIFSRVEQAYGESLANGGEPAANPALGPALRKPADRVYDDSVRPVIDAGLARLVTVDGGEVLEGISFIPTPGHSVDHASIRLVSRGEQALFAGDVMHHPLQVYEPSLNSCFCEFPEAALRSRNAVLEDAAESGATVFTTHFAESSTGRIRRSGERFAWQFL</sequence>
<evidence type="ECO:0000256" key="3">
    <source>
        <dbReference type="ARBA" id="ARBA00022801"/>
    </source>
</evidence>
<evidence type="ECO:0000256" key="1">
    <source>
        <dbReference type="ARBA" id="ARBA00007749"/>
    </source>
</evidence>